<evidence type="ECO:0000313" key="3">
    <source>
        <dbReference type="Proteomes" id="UP000215896"/>
    </source>
</evidence>
<dbReference type="Proteomes" id="UP000215896">
    <property type="component" value="Unassembled WGS sequence"/>
</dbReference>
<dbReference type="RefSeq" id="WP_094405943.1">
    <property type="nucleotide sequence ID" value="NZ_NMVO01000014.1"/>
</dbReference>
<name>A0A255GIV8_9ACTN</name>
<sequence length="142" mass="15592">MTVLDELTGARHTMTRRLAWHETDAAGHNHFAAAMRWLEEGEHALWRSLGQAAMVGAVPRVHVEADYLGRIFFDDELEVTTGVIRVGRTSASFGTVVRRDGQVVVETRHVVAYAPDPRGGAQPWPEDVRALLETPPATPDAG</sequence>
<evidence type="ECO:0000313" key="2">
    <source>
        <dbReference type="EMBL" id="OYO12924.1"/>
    </source>
</evidence>
<proteinExistence type="predicted"/>
<dbReference type="SUPFAM" id="SSF54637">
    <property type="entry name" value="Thioesterase/thiol ester dehydrase-isomerase"/>
    <property type="match status" value="1"/>
</dbReference>
<organism evidence="2 3">
    <name type="scientific">Enemella evansiae</name>
    <dbReference type="NCBI Taxonomy" id="2016499"/>
    <lineage>
        <taxon>Bacteria</taxon>
        <taxon>Bacillati</taxon>
        <taxon>Actinomycetota</taxon>
        <taxon>Actinomycetes</taxon>
        <taxon>Propionibacteriales</taxon>
        <taxon>Propionibacteriaceae</taxon>
        <taxon>Enemella</taxon>
    </lineage>
</organism>
<dbReference type="EMBL" id="NMVO01000014">
    <property type="protein sequence ID" value="OYO12924.1"/>
    <property type="molecule type" value="Genomic_DNA"/>
</dbReference>
<protein>
    <submittedName>
        <fullName evidence="2">Thioesterase</fullName>
    </submittedName>
</protein>
<dbReference type="CDD" id="cd00586">
    <property type="entry name" value="4HBT"/>
    <property type="match status" value="1"/>
</dbReference>
<feature type="domain" description="Thioesterase" evidence="1">
    <location>
        <begin position="27"/>
        <end position="105"/>
    </location>
</feature>
<gene>
    <name evidence="2" type="ORF">CGZ94_13655</name>
</gene>
<dbReference type="InterPro" id="IPR006683">
    <property type="entry name" value="Thioestr_dom"/>
</dbReference>
<dbReference type="Pfam" id="PF03061">
    <property type="entry name" value="4HBT"/>
    <property type="match status" value="1"/>
</dbReference>
<dbReference type="Gene3D" id="3.10.129.10">
    <property type="entry name" value="Hotdog Thioesterase"/>
    <property type="match status" value="1"/>
</dbReference>
<dbReference type="AlphaFoldDB" id="A0A255GIV8"/>
<reference evidence="2 3" key="1">
    <citation type="submission" date="2017-07" db="EMBL/GenBank/DDBJ databases">
        <title>Draft whole genome sequences of clinical Proprionibacteriaceae strains.</title>
        <authorList>
            <person name="Bernier A.-M."/>
            <person name="Bernard K."/>
            <person name="Domingo M.-C."/>
        </authorList>
    </citation>
    <scope>NUCLEOTIDE SEQUENCE [LARGE SCALE GENOMIC DNA]</scope>
    <source>
        <strain evidence="2 3">NML 030167</strain>
    </source>
</reference>
<dbReference type="OrthoDB" id="3467114at2"/>
<comment type="caution">
    <text evidence="2">The sequence shown here is derived from an EMBL/GenBank/DDBJ whole genome shotgun (WGS) entry which is preliminary data.</text>
</comment>
<keyword evidence="3" id="KW-1185">Reference proteome</keyword>
<dbReference type="InterPro" id="IPR029069">
    <property type="entry name" value="HotDog_dom_sf"/>
</dbReference>
<evidence type="ECO:0000259" key="1">
    <source>
        <dbReference type="Pfam" id="PF03061"/>
    </source>
</evidence>
<accession>A0A255GIV8</accession>